<comment type="caution">
    <text evidence="2">The sequence shown here is derived from an EMBL/GenBank/DDBJ whole genome shotgun (WGS) entry which is preliminary data.</text>
</comment>
<dbReference type="RefSeq" id="WP_111249967.1">
    <property type="nucleotide sequence ID" value="NZ_QKWH01000002.1"/>
</dbReference>
<dbReference type="AlphaFoldDB" id="A0A2W5WSK5"/>
<protein>
    <submittedName>
        <fullName evidence="2">Uncharacterized protein</fullName>
    </submittedName>
</protein>
<proteinExistence type="predicted"/>
<reference evidence="2 3" key="1">
    <citation type="submission" date="2018-06" db="EMBL/GenBank/DDBJ databases">
        <title>Whole genome sequencing of a novel hydrocarbon degrading bacterial strain, PW21 isolated from oil contaminated produced water sample.</title>
        <authorList>
            <person name="Nagkirti P."/>
            <person name="Shaikh A."/>
            <person name="Gowdaman V."/>
            <person name="Engineer A.E."/>
            <person name="Dagar S."/>
            <person name="Dhakephalkar P.K."/>
        </authorList>
    </citation>
    <scope>NUCLEOTIDE SEQUENCE [LARGE SCALE GENOMIC DNA]</scope>
    <source>
        <strain evidence="2 3">PW21</strain>
    </source>
</reference>
<evidence type="ECO:0000313" key="3">
    <source>
        <dbReference type="Proteomes" id="UP000248783"/>
    </source>
</evidence>
<feature type="region of interest" description="Disordered" evidence="1">
    <location>
        <begin position="28"/>
        <end position="60"/>
    </location>
</feature>
<sequence length="90" mass="9620">MTSGRPALDAAADLLLRVEETVREIEQRLAPMTSAAGSTPASPSGGLDDLGDLGDLGDLLDDPDMHELTRTVALDLMGRVVPRELARYLF</sequence>
<feature type="compositionally biased region" description="Low complexity" evidence="1">
    <location>
        <begin position="30"/>
        <end position="47"/>
    </location>
</feature>
<evidence type="ECO:0000313" key="2">
    <source>
        <dbReference type="EMBL" id="PZR54110.1"/>
    </source>
</evidence>
<accession>A0A2W5WSK5</accession>
<name>A0A2W5WSK5_9MICO</name>
<evidence type="ECO:0000256" key="1">
    <source>
        <dbReference type="SAM" id="MobiDB-lite"/>
    </source>
</evidence>
<gene>
    <name evidence="2" type="ORF">DNL40_04000</name>
</gene>
<dbReference type="Proteomes" id="UP000248783">
    <property type="component" value="Unassembled WGS sequence"/>
</dbReference>
<keyword evidence="3" id="KW-1185">Reference proteome</keyword>
<organism evidence="2 3">
    <name type="scientific">Xylanimonas oleitrophica</name>
    <dbReference type="NCBI Taxonomy" id="2607479"/>
    <lineage>
        <taxon>Bacteria</taxon>
        <taxon>Bacillati</taxon>
        <taxon>Actinomycetota</taxon>
        <taxon>Actinomycetes</taxon>
        <taxon>Micrococcales</taxon>
        <taxon>Promicromonosporaceae</taxon>
        <taxon>Xylanimonas</taxon>
    </lineage>
</organism>
<dbReference type="EMBL" id="QKWH01000002">
    <property type="protein sequence ID" value="PZR54110.1"/>
    <property type="molecule type" value="Genomic_DNA"/>
</dbReference>